<accession>A0A3Q1J5D7</accession>
<organism evidence="1 2">
    <name type="scientific">Anabas testudineus</name>
    <name type="common">Climbing perch</name>
    <name type="synonym">Anthias testudineus</name>
    <dbReference type="NCBI Taxonomy" id="64144"/>
    <lineage>
        <taxon>Eukaryota</taxon>
        <taxon>Metazoa</taxon>
        <taxon>Chordata</taxon>
        <taxon>Craniata</taxon>
        <taxon>Vertebrata</taxon>
        <taxon>Euteleostomi</taxon>
        <taxon>Actinopterygii</taxon>
        <taxon>Neopterygii</taxon>
        <taxon>Teleostei</taxon>
        <taxon>Neoteleostei</taxon>
        <taxon>Acanthomorphata</taxon>
        <taxon>Anabantaria</taxon>
        <taxon>Anabantiformes</taxon>
        <taxon>Anabantoidei</taxon>
        <taxon>Anabantidae</taxon>
        <taxon>Anabas</taxon>
    </lineage>
</organism>
<gene>
    <name evidence="1" type="primary">CNTF</name>
</gene>
<dbReference type="AlphaFoldDB" id="A0A3Q1J5D7"/>
<dbReference type="SUPFAM" id="SSF47266">
    <property type="entry name" value="4-helical cytokines"/>
    <property type="match status" value="1"/>
</dbReference>
<dbReference type="GO" id="GO:0043524">
    <property type="term" value="P:negative regulation of neuron apoptotic process"/>
    <property type="evidence" value="ECO:0007669"/>
    <property type="project" value="InterPro"/>
</dbReference>
<keyword evidence="2" id="KW-1185">Reference proteome</keyword>
<dbReference type="PANTHER" id="PTHR15196:SF1">
    <property type="entry name" value="CILIARY NEUROTROPHIC FACTOR"/>
    <property type="match status" value="1"/>
</dbReference>
<dbReference type="OrthoDB" id="8813321at2759"/>
<dbReference type="Proteomes" id="UP000265040">
    <property type="component" value="Chromosome 1"/>
</dbReference>
<dbReference type="Gene3D" id="1.20.1250.10">
    <property type="match status" value="1"/>
</dbReference>
<dbReference type="GeneTree" id="ENSGT00540000073610"/>
<dbReference type="InterPro" id="IPR000151">
    <property type="entry name" value="Ciliary_neurotrophic_fac_CNTF"/>
</dbReference>
<evidence type="ECO:0000313" key="1">
    <source>
        <dbReference type="Ensembl" id="ENSATEP00000026509.1"/>
    </source>
</evidence>
<protein>
    <submittedName>
        <fullName evidence="1">Uncharacterized protein</fullName>
    </submittedName>
</protein>
<name>A0A3Q1J5D7_ANATE</name>
<dbReference type="InParanoid" id="A0A3Q1J5D7"/>
<dbReference type="InterPro" id="IPR009079">
    <property type="entry name" value="4_helix_cytokine-like_core"/>
</dbReference>
<dbReference type="Pfam" id="PF01110">
    <property type="entry name" value="CNTF"/>
    <property type="match status" value="1"/>
</dbReference>
<proteinExistence type="predicted"/>
<dbReference type="GeneID" id="113162320"/>
<sequence>MARRHTSRIPGSDLSRTTPERAVSVAQLLHHECSLLLELYRKKESFTADVTATDGRLVSVPPASSQLDPKDKLWRLHSALLQCRSLLERAVTKEEEELGGGKKGEYETQRKMVKERLSLLIANTGELLKAVDGTAVPTPNLEGLELEGPTVLFEIKLWVYRIFKEVEYWSKTAITTLQDLPTVKAKGRANTARVRSTRSARR</sequence>
<reference evidence="1" key="3">
    <citation type="submission" date="2025-09" db="UniProtKB">
        <authorList>
            <consortium name="Ensembl"/>
        </authorList>
    </citation>
    <scope>IDENTIFICATION</scope>
</reference>
<dbReference type="GO" id="GO:0070120">
    <property type="term" value="P:ciliary neurotrophic factor-mediated signaling pathway"/>
    <property type="evidence" value="ECO:0007669"/>
    <property type="project" value="InterPro"/>
</dbReference>
<reference evidence="1" key="1">
    <citation type="submission" date="2021-04" db="EMBL/GenBank/DDBJ databases">
        <authorList>
            <consortium name="Wellcome Sanger Institute Data Sharing"/>
        </authorList>
    </citation>
    <scope>NUCLEOTIDE SEQUENCE [LARGE SCALE GENOMIC DNA]</scope>
</reference>
<dbReference type="RefSeq" id="XP_026216173.1">
    <property type="nucleotide sequence ID" value="XM_026360388.1"/>
</dbReference>
<dbReference type="Ensembl" id="ENSATET00000026933.3">
    <property type="protein sequence ID" value="ENSATEP00000026509.1"/>
    <property type="gene ID" value="ENSATEG00000018369.3"/>
</dbReference>
<dbReference type="OMA" id="DKLWRLH"/>
<evidence type="ECO:0000313" key="2">
    <source>
        <dbReference type="Proteomes" id="UP000265040"/>
    </source>
</evidence>
<reference evidence="1" key="2">
    <citation type="submission" date="2025-08" db="UniProtKB">
        <authorList>
            <consortium name="Ensembl"/>
        </authorList>
    </citation>
    <scope>IDENTIFICATION</scope>
</reference>
<dbReference type="GO" id="GO:0005127">
    <property type="term" value="F:ciliary neurotrophic factor receptor binding"/>
    <property type="evidence" value="ECO:0007669"/>
    <property type="project" value="InterPro"/>
</dbReference>
<dbReference type="PANTHER" id="PTHR15196">
    <property type="entry name" value="CILIARY NEUROTROPHIC FACTOR"/>
    <property type="match status" value="1"/>
</dbReference>